<gene>
    <name evidence="3" type="ORF">GCM10008957_44180</name>
</gene>
<dbReference type="Pfam" id="PF00990">
    <property type="entry name" value="GGDEF"/>
    <property type="match status" value="1"/>
</dbReference>
<dbReference type="AlphaFoldDB" id="A0A918CJZ4"/>
<dbReference type="PROSITE" id="PS50887">
    <property type="entry name" value="GGDEF"/>
    <property type="match status" value="1"/>
</dbReference>
<dbReference type="InterPro" id="IPR035919">
    <property type="entry name" value="EAL_sf"/>
</dbReference>
<dbReference type="RefSeq" id="WP_189092684.1">
    <property type="nucleotide sequence ID" value="NZ_BMQL01000043.1"/>
</dbReference>
<feature type="domain" description="GGDEF" evidence="2">
    <location>
        <begin position="22"/>
        <end position="154"/>
    </location>
</feature>
<dbReference type="PANTHER" id="PTHR44757">
    <property type="entry name" value="DIGUANYLATE CYCLASE DGCP"/>
    <property type="match status" value="1"/>
</dbReference>
<dbReference type="InterPro" id="IPR029787">
    <property type="entry name" value="Nucleotide_cyclase"/>
</dbReference>
<dbReference type="CDD" id="cd01948">
    <property type="entry name" value="EAL"/>
    <property type="match status" value="1"/>
</dbReference>
<dbReference type="InterPro" id="IPR052155">
    <property type="entry name" value="Biofilm_reg_signaling"/>
</dbReference>
<reference evidence="3" key="2">
    <citation type="submission" date="2020-09" db="EMBL/GenBank/DDBJ databases">
        <authorList>
            <person name="Sun Q."/>
            <person name="Ohkuma M."/>
        </authorList>
    </citation>
    <scope>NUCLEOTIDE SEQUENCE</scope>
    <source>
        <strain evidence="3">JCM 31311</strain>
    </source>
</reference>
<dbReference type="SUPFAM" id="SSF141868">
    <property type="entry name" value="EAL domain-like"/>
    <property type="match status" value="1"/>
</dbReference>
<dbReference type="PANTHER" id="PTHR44757:SF2">
    <property type="entry name" value="BIOFILM ARCHITECTURE MAINTENANCE PROTEIN MBAA"/>
    <property type="match status" value="1"/>
</dbReference>
<dbReference type="InterPro" id="IPR043128">
    <property type="entry name" value="Rev_trsase/Diguanyl_cyclase"/>
</dbReference>
<evidence type="ECO:0000313" key="4">
    <source>
        <dbReference type="Proteomes" id="UP000603865"/>
    </source>
</evidence>
<dbReference type="CDD" id="cd01949">
    <property type="entry name" value="GGDEF"/>
    <property type="match status" value="1"/>
</dbReference>
<keyword evidence="4" id="KW-1185">Reference proteome</keyword>
<dbReference type="Gene3D" id="3.20.20.450">
    <property type="entry name" value="EAL domain"/>
    <property type="match status" value="1"/>
</dbReference>
<protein>
    <submittedName>
        <fullName evidence="3">Uncharacterized protein</fullName>
    </submittedName>
</protein>
<dbReference type="Proteomes" id="UP000603865">
    <property type="component" value="Unassembled WGS sequence"/>
</dbReference>
<dbReference type="Pfam" id="PF00563">
    <property type="entry name" value="EAL"/>
    <property type="match status" value="1"/>
</dbReference>
<name>A0A918CJZ4_9DEIO</name>
<dbReference type="InterPro" id="IPR000160">
    <property type="entry name" value="GGDEF_dom"/>
</dbReference>
<dbReference type="Gene3D" id="3.30.70.270">
    <property type="match status" value="1"/>
</dbReference>
<organism evidence="3 4">
    <name type="scientific">Deinococcus ruber</name>
    <dbReference type="NCBI Taxonomy" id="1848197"/>
    <lineage>
        <taxon>Bacteria</taxon>
        <taxon>Thermotogati</taxon>
        <taxon>Deinococcota</taxon>
        <taxon>Deinococci</taxon>
        <taxon>Deinococcales</taxon>
        <taxon>Deinococcaceae</taxon>
        <taxon>Deinococcus</taxon>
    </lineage>
</organism>
<dbReference type="NCBIfam" id="TIGR00254">
    <property type="entry name" value="GGDEF"/>
    <property type="match status" value="1"/>
</dbReference>
<dbReference type="SMART" id="SM00052">
    <property type="entry name" value="EAL"/>
    <property type="match status" value="1"/>
</dbReference>
<dbReference type="SMART" id="SM00267">
    <property type="entry name" value="GGDEF"/>
    <property type="match status" value="1"/>
</dbReference>
<reference evidence="3" key="1">
    <citation type="journal article" date="2014" name="Int. J. Syst. Evol. Microbiol.">
        <title>Complete genome sequence of Corynebacterium casei LMG S-19264T (=DSM 44701T), isolated from a smear-ripened cheese.</title>
        <authorList>
            <consortium name="US DOE Joint Genome Institute (JGI-PGF)"/>
            <person name="Walter F."/>
            <person name="Albersmeier A."/>
            <person name="Kalinowski J."/>
            <person name="Ruckert C."/>
        </authorList>
    </citation>
    <scope>NUCLEOTIDE SEQUENCE</scope>
    <source>
        <strain evidence="3">JCM 31311</strain>
    </source>
</reference>
<sequence>MTGLSNRLHLDLLLRQVKADDQPFSLFFIDMDEFKLVNDTLGHAAGDEVLKEVARRLQLHLQPEDVAIRLSGDEFVVLLRAASPVPTLEMATTLLTELTRPYHTRGQVFHLTASIGVSSFPEDTRDAALLLRHADSAMYAVKSHARNGVRRFDPSLEEEIEWQQTLARELHFAPPRDQLYAAYQPIYDLNSGTLQKVETLLRWTHPVFGDIEPSIFISVAEANGQIVAMGRWVLEEACRQACEWQRLSRRTIVVCVNVSPLQVMQPGFVLSVRQVLSQHRLSPGQLELELTESAVMRNLPVMQSALLELRQLGVKVAVDDFGTGYSSLSSLKELPISCIKIDRSFVNDLGTPLPAPQYALALVGAVIGLARILELEVVAEGIETASEQRLLRDLGCQFGQGYFYSRPVAAAAITALLTARSVPVQLGREERQPSE</sequence>
<evidence type="ECO:0000259" key="1">
    <source>
        <dbReference type="PROSITE" id="PS50883"/>
    </source>
</evidence>
<dbReference type="InterPro" id="IPR001633">
    <property type="entry name" value="EAL_dom"/>
</dbReference>
<evidence type="ECO:0000313" key="3">
    <source>
        <dbReference type="EMBL" id="GGR28133.1"/>
    </source>
</evidence>
<feature type="domain" description="EAL" evidence="1">
    <location>
        <begin position="163"/>
        <end position="421"/>
    </location>
</feature>
<dbReference type="SUPFAM" id="SSF55073">
    <property type="entry name" value="Nucleotide cyclase"/>
    <property type="match status" value="1"/>
</dbReference>
<dbReference type="PROSITE" id="PS50883">
    <property type="entry name" value="EAL"/>
    <property type="match status" value="1"/>
</dbReference>
<comment type="caution">
    <text evidence="3">The sequence shown here is derived from an EMBL/GenBank/DDBJ whole genome shotgun (WGS) entry which is preliminary data.</text>
</comment>
<dbReference type="EMBL" id="BMQL01000043">
    <property type="protein sequence ID" value="GGR28133.1"/>
    <property type="molecule type" value="Genomic_DNA"/>
</dbReference>
<proteinExistence type="predicted"/>
<evidence type="ECO:0000259" key="2">
    <source>
        <dbReference type="PROSITE" id="PS50887"/>
    </source>
</evidence>
<accession>A0A918CJZ4</accession>